<evidence type="ECO:0000313" key="2">
    <source>
        <dbReference type="Proteomes" id="UP001550044"/>
    </source>
</evidence>
<dbReference type="RefSeq" id="WP_158715908.1">
    <property type="nucleotide sequence ID" value="NZ_JBEXEF010000089.1"/>
</dbReference>
<keyword evidence="2" id="KW-1185">Reference proteome</keyword>
<protein>
    <submittedName>
        <fullName evidence="1">Uncharacterized protein</fullName>
    </submittedName>
</protein>
<proteinExistence type="predicted"/>
<sequence length="58" mass="6249">MTAPQERATAGRARRVREAAAALGVRAVLLAYWGTTSLLARRRANARTGVGESVRRKA</sequence>
<accession>A0ABV2UEJ6</accession>
<name>A0ABV2UEJ6_9ACTN</name>
<comment type="caution">
    <text evidence="1">The sequence shown here is derived from an EMBL/GenBank/DDBJ whole genome shotgun (WGS) entry which is preliminary data.</text>
</comment>
<gene>
    <name evidence="1" type="ORF">ABZV61_26555</name>
</gene>
<reference evidence="1 2" key="1">
    <citation type="submission" date="2024-06" db="EMBL/GenBank/DDBJ databases">
        <title>The Natural Products Discovery Center: Release of the First 8490 Sequenced Strains for Exploring Actinobacteria Biosynthetic Diversity.</title>
        <authorList>
            <person name="Kalkreuter E."/>
            <person name="Kautsar S.A."/>
            <person name="Yang D."/>
            <person name="Bader C.D."/>
            <person name="Teijaro C.N."/>
            <person name="Fluegel L."/>
            <person name="Davis C.M."/>
            <person name="Simpson J.R."/>
            <person name="Lauterbach L."/>
            <person name="Steele A.D."/>
            <person name="Gui C."/>
            <person name="Meng S."/>
            <person name="Li G."/>
            <person name="Viehrig K."/>
            <person name="Ye F."/>
            <person name="Su P."/>
            <person name="Kiefer A.F."/>
            <person name="Nichols A."/>
            <person name="Cepeda A.J."/>
            <person name="Yan W."/>
            <person name="Fan B."/>
            <person name="Jiang Y."/>
            <person name="Adhikari A."/>
            <person name="Zheng C.-J."/>
            <person name="Schuster L."/>
            <person name="Cowan T.M."/>
            <person name="Smanski M.J."/>
            <person name="Chevrette M.G."/>
            <person name="De Carvalho L.P.S."/>
            <person name="Shen B."/>
        </authorList>
    </citation>
    <scope>NUCLEOTIDE SEQUENCE [LARGE SCALE GENOMIC DNA]</scope>
    <source>
        <strain evidence="1 2">NPDC005137</strain>
    </source>
</reference>
<organism evidence="1 2">
    <name type="scientific">Streptomyces sp. 900116325</name>
    <dbReference type="NCBI Taxonomy" id="3154295"/>
    <lineage>
        <taxon>Bacteria</taxon>
        <taxon>Bacillati</taxon>
        <taxon>Actinomycetota</taxon>
        <taxon>Actinomycetes</taxon>
        <taxon>Kitasatosporales</taxon>
        <taxon>Streptomycetaceae</taxon>
        <taxon>Streptomyces</taxon>
    </lineage>
</organism>
<evidence type="ECO:0000313" key="1">
    <source>
        <dbReference type="EMBL" id="MET8436278.1"/>
    </source>
</evidence>
<dbReference type="Proteomes" id="UP001550044">
    <property type="component" value="Unassembled WGS sequence"/>
</dbReference>
<dbReference type="EMBL" id="JBEXIP010000024">
    <property type="protein sequence ID" value="MET8436278.1"/>
    <property type="molecule type" value="Genomic_DNA"/>
</dbReference>